<keyword evidence="13" id="KW-1185">Reference proteome</keyword>
<dbReference type="Pfam" id="PF02706">
    <property type="entry name" value="Wzz"/>
    <property type="match status" value="1"/>
</dbReference>
<keyword evidence="5 7" id="KW-0472">Membrane</keyword>
<evidence type="ECO:0000256" key="1">
    <source>
        <dbReference type="ARBA" id="ARBA00004651"/>
    </source>
</evidence>
<dbReference type="EMBL" id="UGHR01000004">
    <property type="protein sequence ID" value="STR45472.1"/>
    <property type="molecule type" value="Genomic_DNA"/>
</dbReference>
<evidence type="ECO:0000259" key="8">
    <source>
        <dbReference type="Pfam" id="PF02706"/>
    </source>
</evidence>
<dbReference type="AlphaFoldDB" id="A0A377STW7"/>
<keyword evidence="6" id="KW-0175">Coiled coil</keyword>
<dbReference type="InterPro" id="IPR003856">
    <property type="entry name" value="LPS_length_determ_N"/>
</dbReference>
<name>A0A377STW7_9NEIS</name>
<reference evidence="10 12" key="1">
    <citation type="submission" date="2018-06" db="EMBL/GenBank/DDBJ databases">
        <authorList>
            <consortium name="Pathogen Informatics"/>
            <person name="Doyle S."/>
        </authorList>
    </citation>
    <scope>NUCLEOTIDE SEQUENCE [LARGE SCALE GENOMIC DNA]</scope>
    <source>
        <strain evidence="10 12">NCTC11159</strain>
    </source>
</reference>
<protein>
    <submittedName>
        <fullName evidence="10">Tyrosine-protein kinase etk</fullName>
        <ecNumber evidence="10">2.7.10.-</ecNumber>
    </submittedName>
    <submittedName>
        <fullName evidence="11">Uncharacterized protein involved in exopolysaccharide biosynthesis</fullName>
    </submittedName>
</protein>
<feature type="coiled-coil region" evidence="6">
    <location>
        <begin position="192"/>
        <end position="219"/>
    </location>
</feature>
<dbReference type="PANTHER" id="PTHR32309">
    <property type="entry name" value="TYROSINE-PROTEIN KINASE"/>
    <property type="match status" value="1"/>
</dbReference>
<dbReference type="Proteomes" id="UP000295794">
    <property type="component" value="Unassembled WGS sequence"/>
</dbReference>
<dbReference type="PANTHER" id="PTHR32309:SF13">
    <property type="entry name" value="FERRIC ENTEROBACTIN TRANSPORT PROTEIN FEPE"/>
    <property type="match status" value="1"/>
</dbReference>
<evidence type="ECO:0000313" key="10">
    <source>
        <dbReference type="EMBL" id="STR45472.1"/>
    </source>
</evidence>
<evidence type="ECO:0000259" key="9">
    <source>
        <dbReference type="Pfam" id="PF13807"/>
    </source>
</evidence>
<feature type="domain" description="Polysaccharide chain length determinant N-terminal" evidence="8">
    <location>
        <begin position="14"/>
        <end position="112"/>
    </location>
</feature>
<keyword evidence="3 7" id="KW-0812">Transmembrane</keyword>
<evidence type="ECO:0000256" key="2">
    <source>
        <dbReference type="ARBA" id="ARBA00022475"/>
    </source>
</evidence>
<dbReference type="GO" id="GO:0005886">
    <property type="term" value="C:plasma membrane"/>
    <property type="evidence" value="ECO:0007669"/>
    <property type="project" value="UniProtKB-SubCell"/>
</dbReference>
<dbReference type="InterPro" id="IPR050445">
    <property type="entry name" value="Bact_polysacc_biosynth/exp"/>
</dbReference>
<evidence type="ECO:0000313" key="13">
    <source>
        <dbReference type="Proteomes" id="UP000295794"/>
    </source>
</evidence>
<evidence type="ECO:0000256" key="6">
    <source>
        <dbReference type="SAM" id="Coils"/>
    </source>
</evidence>
<sequence length="399" mass="43685">MENKAITQENDQDDEISLIDLLIVLAKHKKLIFGLPLVFGILALVYGLVATPIFEAKTTILPPQQQQSSASAMLASLGGLAGGAGAALGMKSPNDIYIAMMQSRRLEEKLIERFKLQSVYEAKTKGDALLTLENSSKIATGKDGLISIAVEDKDPKLAAALANAYVEELRLLSKVLAVTEAAQRRQFFEGQIVTAKKELAEAEVALRQLQEKTGVLQLNEQGKVAIEALAGLRAKVSAKQVQINAMRNFATENNPELQRAKAELDSLQTQLADMSKGGEENEDVLIAKSKAPGIGLDYIRKMRDVKYQETLFELMSKQYEIAKLDEAKDGANIQVLDSAIAPERKAKPKRAILIILALFAGFFLAFLASFILEAFNKMGTNPEQKQRLDLLKNTWKGVA</sequence>
<dbReference type="GO" id="GO:0004713">
    <property type="term" value="F:protein tyrosine kinase activity"/>
    <property type="evidence" value="ECO:0007669"/>
    <property type="project" value="TreeGrafter"/>
</dbReference>
<dbReference type="OrthoDB" id="8884120at2"/>
<feature type="domain" description="Tyrosine-protein kinase G-rich" evidence="9">
    <location>
        <begin position="298"/>
        <end position="371"/>
    </location>
</feature>
<feature type="transmembrane region" description="Helical" evidence="7">
    <location>
        <begin position="69"/>
        <end position="90"/>
    </location>
</feature>
<dbReference type="RefSeq" id="WP_115229537.1">
    <property type="nucleotide sequence ID" value="NZ_CAWOLO010000004.1"/>
</dbReference>
<keyword evidence="2" id="KW-1003">Cell membrane</keyword>
<evidence type="ECO:0000256" key="4">
    <source>
        <dbReference type="ARBA" id="ARBA00022989"/>
    </source>
</evidence>
<organism evidence="10 12">
    <name type="scientific">Iodobacter fluviatilis</name>
    <dbReference type="NCBI Taxonomy" id="537"/>
    <lineage>
        <taxon>Bacteria</taxon>
        <taxon>Pseudomonadati</taxon>
        <taxon>Pseudomonadota</taxon>
        <taxon>Betaproteobacteria</taxon>
        <taxon>Neisseriales</taxon>
        <taxon>Chitinibacteraceae</taxon>
        <taxon>Iodobacter</taxon>
    </lineage>
</organism>
<evidence type="ECO:0000256" key="5">
    <source>
        <dbReference type="ARBA" id="ARBA00023136"/>
    </source>
</evidence>
<proteinExistence type="predicted"/>
<dbReference type="Proteomes" id="UP000255108">
    <property type="component" value="Unassembled WGS sequence"/>
</dbReference>
<dbReference type="Pfam" id="PF13807">
    <property type="entry name" value="GNVR"/>
    <property type="match status" value="1"/>
</dbReference>
<evidence type="ECO:0000256" key="3">
    <source>
        <dbReference type="ARBA" id="ARBA00022692"/>
    </source>
</evidence>
<feature type="transmembrane region" description="Helical" evidence="7">
    <location>
        <begin position="31"/>
        <end position="49"/>
    </location>
</feature>
<accession>A0A377STW7</accession>
<feature type="transmembrane region" description="Helical" evidence="7">
    <location>
        <begin position="351"/>
        <end position="372"/>
    </location>
</feature>
<keyword evidence="4 7" id="KW-1133">Transmembrane helix</keyword>
<evidence type="ECO:0000313" key="11">
    <source>
        <dbReference type="EMBL" id="TCU87971.1"/>
    </source>
</evidence>
<dbReference type="EMBL" id="SMBT01000004">
    <property type="protein sequence ID" value="TCU87971.1"/>
    <property type="molecule type" value="Genomic_DNA"/>
</dbReference>
<keyword evidence="10" id="KW-0418">Kinase</keyword>
<dbReference type="InterPro" id="IPR032807">
    <property type="entry name" value="GNVR"/>
</dbReference>
<dbReference type="EC" id="2.7.10.-" evidence="10"/>
<reference evidence="11 13" key="2">
    <citation type="submission" date="2019-03" db="EMBL/GenBank/DDBJ databases">
        <title>Genomic Encyclopedia of Type Strains, Phase IV (KMG-IV): sequencing the most valuable type-strain genomes for metagenomic binning, comparative biology and taxonomic classification.</title>
        <authorList>
            <person name="Goeker M."/>
        </authorList>
    </citation>
    <scope>NUCLEOTIDE SEQUENCE [LARGE SCALE GENOMIC DNA]</scope>
    <source>
        <strain evidence="11 13">DSM 3764</strain>
    </source>
</reference>
<keyword evidence="10" id="KW-0808">Transferase</keyword>
<evidence type="ECO:0000256" key="7">
    <source>
        <dbReference type="SAM" id="Phobius"/>
    </source>
</evidence>
<gene>
    <name evidence="10" type="primary">etk_1</name>
    <name evidence="11" type="ORF">EV682_104140</name>
    <name evidence="10" type="ORF">NCTC11159_04046</name>
</gene>
<evidence type="ECO:0000313" key="12">
    <source>
        <dbReference type="Proteomes" id="UP000255108"/>
    </source>
</evidence>
<comment type="subcellular location">
    <subcellularLocation>
        <location evidence="1">Cell membrane</location>
        <topology evidence="1">Multi-pass membrane protein</topology>
    </subcellularLocation>
</comment>